<organism evidence="2 3">
    <name type="scientific">Ephemerocybe angulata</name>
    <dbReference type="NCBI Taxonomy" id="980116"/>
    <lineage>
        <taxon>Eukaryota</taxon>
        <taxon>Fungi</taxon>
        <taxon>Dikarya</taxon>
        <taxon>Basidiomycota</taxon>
        <taxon>Agaricomycotina</taxon>
        <taxon>Agaricomycetes</taxon>
        <taxon>Agaricomycetidae</taxon>
        <taxon>Agaricales</taxon>
        <taxon>Agaricineae</taxon>
        <taxon>Psathyrellaceae</taxon>
        <taxon>Ephemerocybe</taxon>
    </lineage>
</organism>
<sequence length="563" mass="63022">MTAITEPACEKDEVYYWPNNVRFLVEGKLFRVSQYQFISGSRYFSEKYGLSNTADDDGPESVVQLPNVVSAAQFRVFLKMLFPVHTTSTTSSFTKDEWLTILELSVLWHFHDLRKLAIQHLDGNLTDVELIKVGRAAYVPQWVLAGYKALVVRQGIITEDEGDEIGNRTVNTLWIIRYLVEHRDLEGDLKKEIESRFSGEIAALGVAEFDHTILEIETSLAEEQRPLEDDRRLSAREEDHEREGVPEVEAVNEQERAGTASPVPDASVEVAAVELGRERVEDVTCPQLTFSSHEVGGIPEKLHSLNDVSPVRTPEEVVNRLGVECDGGTKADTATLEEVEVKLTMEEIAEAIESLDPGLNATKVNMEPPGTGGNRGAEIAPEGTIDHRSIADNRTSQVGDHSRSEELGPVKKKKKKKKRALFEAKEAKIQEELLQVQVEEEKRQAEFKDEEGMNEGEQRREIEAKADVEGAKGEGDSEGASFWTQGRQTSFRPFVPPPLHPAWDKANSRPSFPGISRPPEVSAGRLHLYAKRACDWDLEDRSKGNRGWGFEDHLKVKSGWDSD</sequence>
<dbReference type="Proteomes" id="UP000521943">
    <property type="component" value="Unassembled WGS sequence"/>
</dbReference>
<gene>
    <name evidence="2" type="ORF">DFP72DRAFT_608905</name>
</gene>
<feature type="compositionally biased region" description="Basic and acidic residues" evidence="1">
    <location>
        <begin position="441"/>
        <end position="475"/>
    </location>
</feature>
<evidence type="ECO:0000256" key="1">
    <source>
        <dbReference type="SAM" id="MobiDB-lite"/>
    </source>
</evidence>
<dbReference type="EMBL" id="JACGCI010000082">
    <property type="protein sequence ID" value="KAF6747367.1"/>
    <property type="molecule type" value="Genomic_DNA"/>
</dbReference>
<dbReference type="AlphaFoldDB" id="A0A8H6HJ93"/>
<feature type="compositionally biased region" description="Basic and acidic residues" evidence="1">
    <location>
        <begin position="224"/>
        <end position="245"/>
    </location>
</feature>
<reference evidence="2 3" key="1">
    <citation type="submission" date="2020-07" db="EMBL/GenBank/DDBJ databases">
        <title>Comparative genomics of pyrophilous fungi reveals a link between fire events and developmental genes.</title>
        <authorList>
            <consortium name="DOE Joint Genome Institute"/>
            <person name="Steindorff A.S."/>
            <person name="Carver A."/>
            <person name="Calhoun S."/>
            <person name="Stillman K."/>
            <person name="Liu H."/>
            <person name="Lipzen A."/>
            <person name="Pangilinan J."/>
            <person name="Labutti K."/>
            <person name="Bruns T.D."/>
            <person name="Grigoriev I.V."/>
        </authorList>
    </citation>
    <scope>NUCLEOTIDE SEQUENCE [LARGE SCALE GENOMIC DNA]</scope>
    <source>
        <strain evidence="2 3">CBS 144469</strain>
    </source>
</reference>
<evidence type="ECO:0000313" key="2">
    <source>
        <dbReference type="EMBL" id="KAF6747367.1"/>
    </source>
</evidence>
<feature type="compositionally biased region" description="Basic residues" evidence="1">
    <location>
        <begin position="410"/>
        <end position="419"/>
    </location>
</feature>
<feature type="region of interest" description="Disordered" evidence="1">
    <location>
        <begin position="367"/>
        <end position="419"/>
    </location>
</feature>
<evidence type="ECO:0000313" key="3">
    <source>
        <dbReference type="Proteomes" id="UP000521943"/>
    </source>
</evidence>
<proteinExistence type="predicted"/>
<feature type="compositionally biased region" description="Polar residues" evidence="1">
    <location>
        <begin position="482"/>
        <end position="491"/>
    </location>
</feature>
<keyword evidence="3" id="KW-1185">Reference proteome</keyword>
<feature type="region of interest" description="Disordered" evidence="1">
    <location>
        <begin position="224"/>
        <end position="262"/>
    </location>
</feature>
<comment type="caution">
    <text evidence="2">The sequence shown here is derived from an EMBL/GenBank/DDBJ whole genome shotgun (WGS) entry which is preliminary data.</text>
</comment>
<dbReference type="OrthoDB" id="3193844at2759"/>
<feature type="region of interest" description="Disordered" evidence="1">
    <location>
        <begin position="441"/>
        <end position="520"/>
    </location>
</feature>
<feature type="compositionally biased region" description="Basic and acidic residues" evidence="1">
    <location>
        <begin position="400"/>
        <end position="409"/>
    </location>
</feature>
<evidence type="ECO:0008006" key="4">
    <source>
        <dbReference type="Google" id="ProtNLM"/>
    </source>
</evidence>
<protein>
    <recommendedName>
        <fullName evidence="4">BTB domain-containing protein</fullName>
    </recommendedName>
</protein>
<name>A0A8H6HJ93_9AGAR</name>
<accession>A0A8H6HJ93</accession>